<name>A0A0T9LQW9_YERIN</name>
<keyword evidence="5" id="KW-1185">Reference proteome</keyword>
<dbReference type="OrthoDB" id="8478585at2"/>
<reference evidence="2 4" key="1">
    <citation type="submission" date="2015-03" db="EMBL/GenBank/DDBJ databases">
        <authorList>
            <person name="Murphy D."/>
        </authorList>
    </citation>
    <scope>NUCLEOTIDE SEQUENCE [LARGE SCALE GENOMIC DNA]</scope>
    <source>
        <strain evidence="2 4">BR165/97</strain>
    </source>
</reference>
<dbReference type="InterPro" id="IPR003765">
    <property type="entry name" value="NO3_reductase_chaperone_NarJ"/>
</dbReference>
<evidence type="ECO:0000313" key="3">
    <source>
        <dbReference type="EMBL" id="QGR71123.1"/>
    </source>
</evidence>
<dbReference type="EMBL" id="CPZJ01000002">
    <property type="protein sequence ID" value="CNF16109.1"/>
    <property type="molecule type" value="Genomic_DNA"/>
</dbReference>
<dbReference type="Gene3D" id="1.10.3480.10">
    <property type="entry name" value="TorD-like"/>
    <property type="match status" value="1"/>
</dbReference>
<dbReference type="RefSeq" id="WP_032906260.1">
    <property type="nucleotide sequence ID" value="NZ_CABHXU010000073.1"/>
</dbReference>
<dbReference type="EMBL" id="CP046294">
    <property type="protein sequence ID" value="QGR71123.1"/>
    <property type="molecule type" value="Genomic_DNA"/>
</dbReference>
<evidence type="ECO:0000256" key="1">
    <source>
        <dbReference type="ARBA" id="ARBA00023063"/>
    </source>
</evidence>
<evidence type="ECO:0000313" key="5">
    <source>
        <dbReference type="Proteomes" id="UP000424966"/>
    </source>
</evidence>
<dbReference type="SUPFAM" id="SSF89155">
    <property type="entry name" value="TorD-like"/>
    <property type="match status" value="1"/>
</dbReference>
<dbReference type="GeneID" id="58047122"/>
<organism evidence="2 4">
    <name type="scientific">Yersinia intermedia</name>
    <dbReference type="NCBI Taxonomy" id="631"/>
    <lineage>
        <taxon>Bacteria</taxon>
        <taxon>Pseudomonadati</taxon>
        <taxon>Pseudomonadota</taxon>
        <taxon>Gammaproteobacteria</taxon>
        <taxon>Enterobacterales</taxon>
        <taxon>Yersiniaceae</taxon>
        <taxon>Yersinia</taxon>
    </lineage>
</organism>
<protein>
    <submittedName>
        <fullName evidence="3">Nitrate reductase molybdenum cofactor assembly chaperone</fullName>
    </submittedName>
    <submittedName>
        <fullName evidence="2">Redox enzyme maturation protein NarJ</fullName>
    </submittedName>
</protein>
<dbReference type="KEGG" id="yin:CH53_3686"/>
<gene>
    <name evidence="2" type="primary">narJ</name>
    <name evidence="2" type="ORF">ERS008530_00552</name>
    <name evidence="3" type="ORF">FOC37_12625</name>
</gene>
<dbReference type="eggNOG" id="COG2180">
    <property type="taxonomic scope" value="Bacteria"/>
</dbReference>
<dbReference type="InterPro" id="IPR036411">
    <property type="entry name" value="TorD-like_sf"/>
</dbReference>
<reference evidence="3 5" key="2">
    <citation type="submission" date="2019-11" db="EMBL/GenBank/DDBJ databases">
        <title>FDA dAtabase for Regulatory Grade micrObial Sequences (FDA-ARGOS): Supporting development and validation of Infectious Disease Dx tests.</title>
        <authorList>
            <person name="Patel R."/>
            <person name="Rucinski S."/>
            <person name="Tallon L."/>
            <person name="Sadzewicz L."/>
            <person name="Vavikolanu K."/>
            <person name="Mehta A."/>
            <person name="Aluvathingal J."/>
            <person name="Nadendla S."/>
            <person name="Nandy P."/>
            <person name="Geyer C."/>
            <person name="Yan Y."/>
            <person name="Sichtig H."/>
        </authorList>
    </citation>
    <scope>NUCLEOTIDE SEQUENCE [LARGE SCALE GENOMIC DNA]</scope>
    <source>
        <strain evidence="3 5">FDAARGOS_729</strain>
    </source>
</reference>
<keyword evidence="1" id="KW-0534">Nitrate assimilation</keyword>
<dbReference type="AlphaFoldDB" id="A0A0T9LQW9"/>
<dbReference type="Pfam" id="PF02613">
    <property type="entry name" value="Nitrate_red_del"/>
    <property type="match status" value="1"/>
</dbReference>
<dbReference type="PANTHER" id="PTHR43680">
    <property type="entry name" value="NITRATE REDUCTASE MOLYBDENUM COFACTOR ASSEMBLY CHAPERONE"/>
    <property type="match status" value="1"/>
</dbReference>
<proteinExistence type="predicted"/>
<dbReference type="Proteomes" id="UP000424966">
    <property type="component" value="Chromosome"/>
</dbReference>
<dbReference type="PANTHER" id="PTHR43680:SF2">
    <property type="entry name" value="NITRATE REDUCTASE MOLYBDENUM COFACTOR ASSEMBLY CHAPERONE NARJ"/>
    <property type="match status" value="1"/>
</dbReference>
<accession>A0A0T9LQW9</accession>
<dbReference type="InterPro" id="IPR020945">
    <property type="entry name" value="DMSO/NO3_reduct_chaperone"/>
</dbReference>
<sequence>MISLRIISRLLEYPDVDLWQNRQELVEALDNADELTTEQAHLLRQFINTLCQNELLECQASYCGLFDRGRATSLLLFEHVHGESRDRGQAMVDLMAQYQRAGLVLDCKELPDFLPLYLEYLANQPAQDITLGLQDIAPILALLGARLHQRDSDYAQLFDLLLVLSGSAIRSENLGDKVASESRDDTAKALDAVWEEEQVKFLGTQGCASAQQGMPPKYVADAVLPQYLSIQSASEGKKVVQSHLVADNKGAIL</sequence>
<dbReference type="NCBIfam" id="TIGR00684">
    <property type="entry name" value="narJ"/>
    <property type="match status" value="1"/>
</dbReference>
<dbReference type="STRING" id="631.CH53_3686"/>
<evidence type="ECO:0000313" key="2">
    <source>
        <dbReference type="EMBL" id="CNF16109.1"/>
    </source>
</evidence>
<dbReference type="GO" id="GO:0051131">
    <property type="term" value="P:chaperone-mediated protein complex assembly"/>
    <property type="evidence" value="ECO:0007669"/>
    <property type="project" value="InterPro"/>
</dbReference>
<dbReference type="GO" id="GO:0042128">
    <property type="term" value="P:nitrate assimilation"/>
    <property type="evidence" value="ECO:0007669"/>
    <property type="project" value="UniProtKB-KW"/>
</dbReference>
<dbReference type="GO" id="GO:0016530">
    <property type="term" value="F:metallochaperone activity"/>
    <property type="evidence" value="ECO:0007669"/>
    <property type="project" value="TreeGrafter"/>
</dbReference>
<dbReference type="Proteomes" id="UP000038750">
    <property type="component" value="Unassembled WGS sequence"/>
</dbReference>
<dbReference type="GO" id="GO:0051082">
    <property type="term" value="F:unfolded protein binding"/>
    <property type="evidence" value="ECO:0007669"/>
    <property type="project" value="InterPro"/>
</dbReference>
<evidence type="ECO:0000313" key="4">
    <source>
        <dbReference type="Proteomes" id="UP000038750"/>
    </source>
</evidence>